<keyword evidence="4 8" id="KW-1133">Transmembrane helix</keyword>
<keyword evidence="1 8" id="KW-0813">Transport</keyword>
<dbReference type="KEGG" id="gtl:EP073_00955"/>
<feature type="transmembrane region" description="Helical" evidence="8">
    <location>
        <begin position="36"/>
        <end position="56"/>
    </location>
</feature>
<dbReference type="OrthoDB" id="9811590at2"/>
<gene>
    <name evidence="8" type="primary">mntP</name>
    <name evidence="9" type="ORF">EP073_00955</name>
</gene>
<comment type="subcellular location">
    <subcellularLocation>
        <location evidence="8">Cell membrane</location>
        <topology evidence="8">Multi-pass membrane protein</topology>
    </subcellularLocation>
</comment>
<feature type="transmembrane region" description="Helical" evidence="8">
    <location>
        <begin position="106"/>
        <end position="127"/>
    </location>
</feature>
<evidence type="ECO:0000256" key="2">
    <source>
        <dbReference type="ARBA" id="ARBA00022475"/>
    </source>
</evidence>
<evidence type="ECO:0000256" key="5">
    <source>
        <dbReference type="ARBA" id="ARBA00023065"/>
    </source>
</evidence>
<name>A0A3R5UZE2_9BACT</name>
<evidence type="ECO:0000256" key="6">
    <source>
        <dbReference type="ARBA" id="ARBA00023136"/>
    </source>
</evidence>
<accession>A0A3R5UZE2</accession>
<evidence type="ECO:0000313" key="10">
    <source>
        <dbReference type="Proteomes" id="UP000287502"/>
    </source>
</evidence>
<protein>
    <recommendedName>
        <fullName evidence="8">Putative manganese efflux pump MntP</fullName>
    </recommendedName>
</protein>
<dbReference type="InterPro" id="IPR003810">
    <property type="entry name" value="Mntp/YtaF"/>
</dbReference>
<organism evidence="9 10">
    <name type="scientific">Geovibrio thiophilus</name>
    <dbReference type="NCBI Taxonomy" id="139438"/>
    <lineage>
        <taxon>Bacteria</taxon>
        <taxon>Pseudomonadati</taxon>
        <taxon>Deferribacterota</taxon>
        <taxon>Deferribacteres</taxon>
        <taxon>Deferribacterales</taxon>
        <taxon>Geovibrionaceae</taxon>
        <taxon>Geovibrio</taxon>
    </lineage>
</organism>
<keyword evidence="6 8" id="KW-0472">Membrane</keyword>
<sequence>MNFLEVFWIAVGLSMDAFAVSIACSVLLCHVSFRHIFRLGFHFGLFQAVMPVIGWIAGRSVSEYISAWDHWVAFGLLSVIGLKALKESFSDDDGENSVKGDPTKGLSLILLSVATSIDALAVGVSLAAVNVSIFQPALLIGIITACFSVVGTVYGCRIGARFGKKVEAAGGIILIIIGFKILLEHLLS</sequence>
<evidence type="ECO:0000313" key="9">
    <source>
        <dbReference type="EMBL" id="QAR32020.1"/>
    </source>
</evidence>
<evidence type="ECO:0000256" key="8">
    <source>
        <dbReference type="HAMAP-Rule" id="MF_01521"/>
    </source>
</evidence>
<feature type="transmembrane region" description="Helical" evidence="8">
    <location>
        <begin position="68"/>
        <end position="85"/>
    </location>
</feature>
<dbReference type="RefSeq" id="WP_128465307.1">
    <property type="nucleotide sequence ID" value="NZ_CP035108.1"/>
</dbReference>
<reference evidence="9 10" key="1">
    <citation type="submission" date="2019-01" db="EMBL/GenBank/DDBJ databases">
        <title>Geovibrio thiophilus DSM 11263, complete genome.</title>
        <authorList>
            <person name="Spring S."/>
            <person name="Bunk B."/>
            <person name="Sproer C."/>
        </authorList>
    </citation>
    <scope>NUCLEOTIDE SEQUENCE [LARGE SCALE GENOMIC DNA]</scope>
    <source>
        <strain evidence="9 10">DSM 11263</strain>
    </source>
</reference>
<dbReference type="InterPro" id="IPR022929">
    <property type="entry name" value="Put_MntP"/>
</dbReference>
<feature type="transmembrane region" description="Helical" evidence="8">
    <location>
        <begin position="166"/>
        <end position="183"/>
    </location>
</feature>
<dbReference type="GO" id="GO:0005384">
    <property type="term" value="F:manganese ion transmembrane transporter activity"/>
    <property type="evidence" value="ECO:0007669"/>
    <property type="project" value="UniProtKB-UniRule"/>
</dbReference>
<dbReference type="PANTHER" id="PTHR35529:SF1">
    <property type="entry name" value="MANGANESE EFFLUX PUMP MNTP-RELATED"/>
    <property type="match status" value="1"/>
</dbReference>
<dbReference type="HAMAP" id="MF_01521">
    <property type="entry name" value="MntP_pump"/>
    <property type="match status" value="1"/>
</dbReference>
<evidence type="ECO:0000256" key="4">
    <source>
        <dbReference type="ARBA" id="ARBA00022989"/>
    </source>
</evidence>
<comment type="function">
    <text evidence="8">Probably functions as a manganese efflux pump.</text>
</comment>
<comment type="similarity">
    <text evidence="8">Belongs to the MntP (TC 9.B.29) family.</text>
</comment>
<dbReference type="EMBL" id="CP035108">
    <property type="protein sequence ID" value="QAR32020.1"/>
    <property type="molecule type" value="Genomic_DNA"/>
</dbReference>
<keyword evidence="3 8" id="KW-0812">Transmembrane</keyword>
<keyword evidence="2 8" id="KW-1003">Cell membrane</keyword>
<keyword evidence="7 8" id="KW-0464">Manganese</keyword>
<dbReference type="PANTHER" id="PTHR35529">
    <property type="entry name" value="MANGANESE EFFLUX PUMP MNTP-RELATED"/>
    <property type="match status" value="1"/>
</dbReference>
<evidence type="ECO:0000256" key="7">
    <source>
        <dbReference type="ARBA" id="ARBA00023211"/>
    </source>
</evidence>
<feature type="transmembrane region" description="Helical" evidence="8">
    <location>
        <begin position="6"/>
        <end position="29"/>
    </location>
</feature>
<keyword evidence="10" id="KW-1185">Reference proteome</keyword>
<dbReference type="AlphaFoldDB" id="A0A3R5UZE2"/>
<dbReference type="Proteomes" id="UP000287502">
    <property type="component" value="Chromosome"/>
</dbReference>
<dbReference type="Pfam" id="PF02659">
    <property type="entry name" value="Mntp"/>
    <property type="match status" value="1"/>
</dbReference>
<keyword evidence="5 8" id="KW-0406">Ion transport</keyword>
<dbReference type="GO" id="GO:0005886">
    <property type="term" value="C:plasma membrane"/>
    <property type="evidence" value="ECO:0007669"/>
    <property type="project" value="UniProtKB-SubCell"/>
</dbReference>
<evidence type="ECO:0000256" key="1">
    <source>
        <dbReference type="ARBA" id="ARBA00022448"/>
    </source>
</evidence>
<feature type="transmembrane region" description="Helical" evidence="8">
    <location>
        <begin position="133"/>
        <end position="154"/>
    </location>
</feature>
<evidence type="ECO:0000256" key="3">
    <source>
        <dbReference type="ARBA" id="ARBA00022692"/>
    </source>
</evidence>
<proteinExistence type="inferred from homology"/>